<sequence length="261" mass="29393">MLYQALGLEVPYFGHISLILGQDRTKMSKRHGATSVEQYRKLGYLPEALVNFLALLGWAPNSEQEIFSLEELVENFSMDRVAKNPAVFDIDKLNWINAHYLKRLTPQQVTELALPHLQAAGYIDESVTEDEKEKLAQFMALIQEHLSYAAQAVDHVDVYFHDQVEFENEEAEAVLRDADIPQVMNSFKQKLAGLEELNAAAVQAVLKSITKELKLGGKKVYMPVRVAITGKMHGPDLGQFITIIGKERTLKRLDSTLAKIV</sequence>
<dbReference type="InterPro" id="IPR020752">
    <property type="entry name" value="Glu-tRNA-synth_I_codon-bd_sub1"/>
</dbReference>
<evidence type="ECO:0000256" key="3">
    <source>
        <dbReference type="ARBA" id="ARBA00022598"/>
    </source>
</evidence>
<dbReference type="InterPro" id="IPR014729">
    <property type="entry name" value="Rossmann-like_a/b/a_fold"/>
</dbReference>
<name>A0A645CGK8_9ZZZZ</name>
<keyword evidence="4" id="KW-0547">Nucleotide-binding</keyword>
<dbReference type="Gene3D" id="1.10.10.350">
    <property type="match status" value="1"/>
</dbReference>
<evidence type="ECO:0000256" key="1">
    <source>
        <dbReference type="ARBA" id="ARBA00007894"/>
    </source>
</evidence>
<comment type="caution">
    <text evidence="10">The sequence shown here is derived from an EMBL/GenBank/DDBJ whole genome shotgun (WGS) entry which is preliminary data.</text>
</comment>
<dbReference type="SUPFAM" id="SSF48163">
    <property type="entry name" value="An anticodon-binding domain of class I aminoacyl-tRNA synthetases"/>
    <property type="match status" value="1"/>
</dbReference>
<evidence type="ECO:0000313" key="10">
    <source>
        <dbReference type="EMBL" id="MPM76096.1"/>
    </source>
</evidence>
<dbReference type="GO" id="GO:0006424">
    <property type="term" value="P:glutamyl-tRNA aminoacylation"/>
    <property type="evidence" value="ECO:0007669"/>
    <property type="project" value="TreeGrafter"/>
</dbReference>
<dbReference type="EC" id="6.1.1.17" evidence="10"/>
<dbReference type="InterPro" id="IPR045462">
    <property type="entry name" value="aa-tRNA-synth_I_cd-bd"/>
</dbReference>
<evidence type="ECO:0000256" key="2">
    <source>
        <dbReference type="ARBA" id="ARBA00022490"/>
    </source>
</evidence>
<keyword evidence="6" id="KW-0648">Protein biosynthesis</keyword>
<dbReference type="InterPro" id="IPR008925">
    <property type="entry name" value="aa_tRNA-synth_I_cd-bd_sf"/>
</dbReference>
<dbReference type="SUPFAM" id="SSF52374">
    <property type="entry name" value="Nucleotidylyl transferase"/>
    <property type="match status" value="1"/>
</dbReference>
<dbReference type="InterPro" id="IPR020058">
    <property type="entry name" value="Glu/Gln-tRNA-synth_Ib_cat-dom"/>
</dbReference>
<proteinExistence type="inferred from homology"/>
<dbReference type="FunFam" id="1.10.10.350:FF:000002">
    <property type="entry name" value="Glutamate--tRNA ligase"/>
    <property type="match status" value="1"/>
</dbReference>
<keyword evidence="7" id="KW-0030">Aminoacyl-tRNA synthetase</keyword>
<evidence type="ECO:0000256" key="7">
    <source>
        <dbReference type="ARBA" id="ARBA00023146"/>
    </source>
</evidence>
<dbReference type="EMBL" id="VSSQ01027063">
    <property type="protein sequence ID" value="MPM76096.1"/>
    <property type="molecule type" value="Genomic_DNA"/>
</dbReference>
<evidence type="ECO:0000256" key="6">
    <source>
        <dbReference type="ARBA" id="ARBA00022917"/>
    </source>
</evidence>
<keyword evidence="3 10" id="KW-0436">Ligase</keyword>
<evidence type="ECO:0000259" key="8">
    <source>
        <dbReference type="Pfam" id="PF00749"/>
    </source>
</evidence>
<dbReference type="Pfam" id="PF19269">
    <property type="entry name" value="Anticodon_2"/>
    <property type="match status" value="1"/>
</dbReference>
<feature type="domain" description="Aminoacyl-tRNA synthetase class I anticodon-binding" evidence="9">
    <location>
        <begin position="109"/>
        <end position="256"/>
    </location>
</feature>
<dbReference type="GO" id="GO:0004818">
    <property type="term" value="F:glutamate-tRNA ligase activity"/>
    <property type="evidence" value="ECO:0007669"/>
    <property type="project" value="UniProtKB-EC"/>
</dbReference>
<dbReference type="InterPro" id="IPR049940">
    <property type="entry name" value="GluQ/Sye"/>
</dbReference>
<feature type="domain" description="Glutamyl/glutaminyl-tRNA synthetase class Ib catalytic" evidence="8">
    <location>
        <begin position="1"/>
        <end position="95"/>
    </location>
</feature>
<dbReference type="Gene3D" id="1.10.8.70">
    <property type="entry name" value="Glutamate-tRNA synthetase, class I, anticodon-binding domain 1"/>
    <property type="match status" value="1"/>
</dbReference>
<dbReference type="GO" id="GO:0000049">
    <property type="term" value="F:tRNA binding"/>
    <property type="evidence" value="ECO:0007669"/>
    <property type="project" value="InterPro"/>
</dbReference>
<keyword evidence="2" id="KW-0963">Cytoplasm</keyword>
<organism evidence="10">
    <name type="scientific">bioreactor metagenome</name>
    <dbReference type="NCBI Taxonomy" id="1076179"/>
    <lineage>
        <taxon>unclassified sequences</taxon>
        <taxon>metagenomes</taxon>
        <taxon>ecological metagenomes</taxon>
    </lineage>
</organism>
<reference evidence="10" key="1">
    <citation type="submission" date="2019-08" db="EMBL/GenBank/DDBJ databases">
        <authorList>
            <person name="Kucharzyk K."/>
            <person name="Murdoch R.W."/>
            <person name="Higgins S."/>
            <person name="Loffler F."/>
        </authorList>
    </citation>
    <scope>NUCLEOTIDE SEQUENCE</scope>
</reference>
<dbReference type="Gene3D" id="3.40.50.620">
    <property type="entry name" value="HUPs"/>
    <property type="match status" value="1"/>
</dbReference>
<dbReference type="PANTHER" id="PTHR43311">
    <property type="entry name" value="GLUTAMATE--TRNA LIGASE"/>
    <property type="match status" value="1"/>
</dbReference>
<gene>
    <name evidence="10" type="primary">gltX_35</name>
    <name evidence="10" type="ORF">SDC9_123091</name>
</gene>
<keyword evidence="5" id="KW-0067">ATP-binding</keyword>
<dbReference type="GO" id="GO:0005829">
    <property type="term" value="C:cytosol"/>
    <property type="evidence" value="ECO:0007669"/>
    <property type="project" value="TreeGrafter"/>
</dbReference>
<evidence type="ECO:0000259" key="9">
    <source>
        <dbReference type="Pfam" id="PF19269"/>
    </source>
</evidence>
<dbReference type="InterPro" id="IPR020751">
    <property type="entry name" value="aa-tRNA-synth_I_codon-bd_sub2"/>
</dbReference>
<dbReference type="Pfam" id="PF00749">
    <property type="entry name" value="tRNA-synt_1c"/>
    <property type="match status" value="1"/>
</dbReference>
<dbReference type="PANTHER" id="PTHR43311:SF2">
    <property type="entry name" value="GLUTAMATE--TRNA LIGASE, MITOCHONDRIAL-RELATED"/>
    <property type="match status" value="1"/>
</dbReference>
<dbReference type="GO" id="GO:0005524">
    <property type="term" value="F:ATP binding"/>
    <property type="evidence" value="ECO:0007669"/>
    <property type="project" value="UniProtKB-KW"/>
</dbReference>
<evidence type="ECO:0000256" key="4">
    <source>
        <dbReference type="ARBA" id="ARBA00022741"/>
    </source>
</evidence>
<evidence type="ECO:0000256" key="5">
    <source>
        <dbReference type="ARBA" id="ARBA00022840"/>
    </source>
</evidence>
<dbReference type="AlphaFoldDB" id="A0A645CGK8"/>
<protein>
    <submittedName>
        <fullName evidence="10">Glutamate--tRNA ligase</fullName>
        <ecNumber evidence="10">6.1.1.17</ecNumber>
    </submittedName>
</protein>
<comment type="similarity">
    <text evidence="1">Belongs to the class-I aminoacyl-tRNA synthetase family. Glutamate--tRNA ligase type 1 subfamily.</text>
</comment>
<accession>A0A645CGK8</accession>